<dbReference type="CDD" id="cd14385">
    <property type="entry name" value="UBA1_spUBP14_like"/>
    <property type="match status" value="1"/>
</dbReference>
<evidence type="ECO:0000259" key="18">
    <source>
        <dbReference type="PROSITE" id="PS50235"/>
    </source>
</evidence>
<feature type="domain" description="UBP-type" evidence="19">
    <location>
        <begin position="203"/>
        <end position="312"/>
    </location>
</feature>
<dbReference type="CDD" id="cd02658">
    <property type="entry name" value="Peptidase_C19B"/>
    <property type="match status" value="1"/>
</dbReference>
<dbReference type="PIRSF" id="PIRSF016308">
    <property type="entry name" value="UBP"/>
    <property type="match status" value="1"/>
</dbReference>
<keyword evidence="21" id="KW-1185">Reference proteome</keyword>
<dbReference type="Proteomes" id="UP000054771">
    <property type="component" value="Unassembled WGS sequence"/>
</dbReference>
<protein>
    <recommendedName>
        <fullName evidence="11 15">Ubiquitin carboxyl-terminal hydrolase</fullName>
        <ecNumber evidence="11 15">3.4.19.12</ecNumber>
    </recommendedName>
</protein>
<evidence type="ECO:0000313" key="20">
    <source>
        <dbReference type="EMBL" id="CEL04348.1"/>
    </source>
</evidence>
<sequence length="835" mass="93346">MSDPTLLLRPLPCPASRSSVIPPGRKTCMRSACLSFLDTLISLHRVSHGHKMAPCLHTGAPDLLPPSASQAVYREDCTQCFDSIEDEPGLNVCLTCFNGGCTGPRDHARLHFERFGHPLALNIKRRRKNVQREEPPQKISKLAITAETDEDRYDTSTQVVCYICNQDNVEKSSGKLQVLIDSVMNATTFSKKEEIKAWEQEFVPCEHTISLVQLDPKRDESQDLNQCSMCDLKQNLWLCLICGNLGCGRSQFGGTGGNSHGLAHFEATSHAVAVKLGSITADGSADIYCYRCNEERTDPDLATHLAHWGINLAGREKTEKSLMEMQVEQNLKWDFSMTAEDGHELNPIFGEGLTGLSNLGNSCYLSSVVQCLLDLPEFQRRYYHPGEQPPFSEMPAADFETQLRKLADGTLSGRYSRPDKNALASCESHDVLHQRGLAPSMFKHLVGRDHPEFSTMRQQDAFEFLLHVFKHVTLSKHPAGLDNPVDSFKFCLEQRLQCDKCKKVRYRLDEQDNISIPVPARRIGFADDAGHNILFEPVTLFDCLNVFTAEEIVDLRCSSCNSQERFSKRSSFRTMPAQLVINARRFELINWVPTKLDIPVEVNDEPIDLTPYLSTGPKVDEEILPDDETSGGGFEANADLLGQLLGMGFPEVRCEKALYLTGNSDMEAAMNWLLSHMDDPDVDEPIHKKQHPENASSPAQDPVKIAQLNEMGIDDSRARRALAATGGDINRAIDWVFSHPDEIADSIEDSQPSSNPGEQARIPGFDTTPATYQLRSIICHKGSSIHAGHYVAFVRKQLPGKPGLSWVLFNDEKVVEVDDVQEMKKFAYLYFFSRV</sequence>
<dbReference type="InterPro" id="IPR016652">
    <property type="entry name" value="Ubiquitinyl_hydrolase"/>
</dbReference>
<evidence type="ECO:0000256" key="5">
    <source>
        <dbReference type="ARBA" id="ARBA00022737"/>
    </source>
</evidence>
<feature type="domain" description="UBA" evidence="17">
    <location>
        <begin position="699"/>
        <end position="739"/>
    </location>
</feature>
<feature type="active site" description="Nucleophile" evidence="12">
    <location>
        <position position="363"/>
    </location>
</feature>
<dbReference type="FunFam" id="3.30.40.10:FF:000587">
    <property type="entry name" value="Ubiquitin carboxyl-terminal hydrolase"/>
    <property type="match status" value="1"/>
</dbReference>
<dbReference type="GO" id="GO:0016579">
    <property type="term" value="P:protein deubiquitination"/>
    <property type="evidence" value="ECO:0007669"/>
    <property type="project" value="InterPro"/>
</dbReference>
<keyword evidence="3 11" id="KW-0645">Protease</keyword>
<feature type="domain" description="UBP-type" evidence="19">
    <location>
        <begin position="53"/>
        <end position="159"/>
    </location>
</feature>
<dbReference type="InterPro" id="IPR013083">
    <property type="entry name" value="Znf_RING/FYVE/PHD"/>
</dbReference>
<feature type="domain" description="USP" evidence="18">
    <location>
        <begin position="354"/>
        <end position="835"/>
    </location>
</feature>
<reference evidence="21" key="1">
    <citation type="journal article" date="2016" name="Genome Announc.">
        <title>Draft genome sequences of fungus Aspergillus calidoustus.</title>
        <authorList>
            <person name="Horn F."/>
            <person name="Linde J."/>
            <person name="Mattern D.J."/>
            <person name="Walther G."/>
            <person name="Guthke R."/>
            <person name="Scherlach K."/>
            <person name="Martin K."/>
            <person name="Brakhage A.A."/>
            <person name="Petzke L."/>
            <person name="Valiante V."/>
        </authorList>
    </citation>
    <scope>NUCLEOTIDE SEQUENCE [LARGE SCALE GENOMIC DNA]</scope>
    <source>
        <strain evidence="21">SF006504</strain>
    </source>
</reference>
<evidence type="ECO:0000256" key="7">
    <source>
        <dbReference type="ARBA" id="ARBA00022786"/>
    </source>
</evidence>
<comment type="catalytic activity">
    <reaction evidence="1 11 15">
        <text>Thiol-dependent hydrolysis of ester, thioester, amide, peptide and isopeptide bonds formed by the C-terminal Gly of ubiquitin (a 76-residue protein attached to proteins as an intracellular targeting signal).</text>
        <dbReference type="EC" id="3.4.19.12"/>
    </reaction>
</comment>
<feature type="binding site" evidence="13">
    <location>
        <position position="227"/>
    </location>
    <ligand>
        <name>Zn(2+)</name>
        <dbReference type="ChEBI" id="CHEBI:29105"/>
    </ligand>
</feature>
<evidence type="ECO:0000256" key="2">
    <source>
        <dbReference type="ARBA" id="ARBA00009085"/>
    </source>
</evidence>
<feature type="domain" description="UBA" evidence="17">
    <location>
        <begin position="635"/>
        <end position="676"/>
    </location>
</feature>
<accession>A0A0U5C712</accession>
<keyword evidence="5" id="KW-0677">Repeat</keyword>
<dbReference type="Pfam" id="PF17807">
    <property type="entry name" value="zf-UBP_var"/>
    <property type="match status" value="1"/>
</dbReference>
<evidence type="ECO:0000256" key="13">
    <source>
        <dbReference type="PIRSR" id="PIRSR016308-3"/>
    </source>
</evidence>
<dbReference type="PANTHER" id="PTHR21646">
    <property type="entry name" value="UBIQUITIN CARBOXYL-TERMINAL HYDROLASE"/>
    <property type="match status" value="1"/>
</dbReference>
<dbReference type="EC" id="3.4.19.12" evidence="11 15"/>
<dbReference type="InterPro" id="IPR041432">
    <property type="entry name" value="UBP13_Znf-UBP_var"/>
</dbReference>
<dbReference type="Gene3D" id="3.30.40.10">
    <property type="entry name" value="Zinc/RING finger domain, C3HC4 (zinc finger)"/>
    <property type="match status" value="2"/>
</dbReference>
<dbReference type="OMA" id="FVPCEHT"/>
<dbReference type="Pfam" id="PF02148">
    <property type="entry name" value="zf-UBP"/>
    <property type="match status" value="1"/>
</dbReference>
<dbReference type="InterPro" id="IPR009060">
    <property type="entry name" value="UBA-like_sf"/>
</dbReference>
<comment type="similarity">
    <text evidence="2 11 15">Belongs to the peptidase C19 family.</text>
</comment>
<dbReference type="InterPro" id="IPR028889">
    <property type="entry name" value="USP"/>
</dbReference>
<dbReference type="PANTHER" id="PTHR21646:SF10">
    <property type="entry name" value="UBIQUITIN CARBOXYL-TERMINAL HYDROLASE 14"/>
    <property type="match status" value="1"/>
</dbReference>
<keyword evidence="6 14" id="KW-0863">Zinc-finger</keyword>
<dbReference type="SUPFAM" id="SSF54001">
    <property type="entry name" value="Cysteine proteinases"/>
    <property type="match status" value="1"/>
</dbReference>
<dbReference type="AlphaFoldDB" id="A0A0U5C712"/>
<keyword evidence="8 11" id="KW-0378">Hydrolase</keyword>
<dbReference type="Gene3D" id="1.10.8.10">
    <property type="entry name" value="DNA helicase RuvA subunit, C-terminal domain"/>
    <property type="match status" value="2"/>
</dbReference>
<dbReference type="Pfam" id="PF00443">
    <property type="entry name" value="UCH"/>
    <property type="match status" value="1"/>
</dbReference>
<evidence type="ECO:0000256" key="3">
    <source>
        <dbReference type="ARBA" id="ARBA00022670"/>
    </source>
</evidence>
<dbReference type="OrthoDB" id="361536at2759"/>
<gene>
    <name evidence="20" type="ORF">ASPCAL05478</name>
</gene>
<dbReference type="InterPro" id="IPR038765">
    <property type="entry name" value="Papain-like_cys_pep_sf"/>
</dbReference>
<dbReference type="SUPFAM" id="SSF57850">
    <property type="entry name" value="RING/U-box"/>
    <property type="match status" value="2"/>
</dbReference>
<dbReference type="SUPFAM" id="SSF46934">
    <property type="entry name" value="UBA-like"/>
    <property type="match status" value="1"/>
</dbReference>
<dbReference type="InterPro" id="IPR050185">
    <property type="entry name" value="Ub_carboxyl-term_hydrolase"/>
</dbReference>
<dbReference type="InterPro" id="IPR001607">
    <property type="entry name" value="Znf_UBP"/>
</dbReference>
<dbReference type="InterPro" id="IPR015940">
    <property type="entry name" value="UBA"/>
</dbReference>
<dbReference type="PROSITE" id="PS00972">
    <property type="entry name" value="USP_1"/>
    <property type="match status" value="1"/>
</dbReference>
<feature type="binding site" evidence="13">
    <location>
        <position position="247"/>
    </location>
    <ligand>
        <name>Zn(2+)</name>
        <dbReference type="ChEBI" id="CHEBI:29105"/>
    </ligand>
</feature>
<dbReference type="PROSITE" id="PS50271">
    <property type="entry name" value="ZF_UBP"/>
    <property type="match status" value="2"/>
</dbReference>
<dbReference type="PROSITE" id="PS00973">
    <property type="entry name" value="USP_2"/>
    <property type="match status" value="1"/>
</dbReference>
<evidence type="ECO:0000256" key="16">
    <source>
        <dbReference type="SAM" id="MobiDB-lite"/>
    </source>
</evidence>
<evidence type="ECO:0000256" key="6">
    <source>
        <dbReference type="ARBA" id="ARBA00022771"/>
    </source>
</evidence>
<organism evidence="20 21">
    <name type="scientific">Aspergillus calidoustus</name>
    <dbReference type="NCBI Taxonomy" id="454130"/>
    <lineage>
        <taxon>Eukaryota</taxon>
        <taxon>Fungi</taxon>
        <taxon>Dikarya</taxon>
        <taxon>Ascomycota</taxon>
        <taxon>Pezizomycotina</taxon>
        <taxon>Eurotiomycetes</taxon>
        <taxon>Eurotiomycetidae</taxon>
        <taxon>Eurotiales</taxon>
        <taxon>Aspergillaceae</taxon>
        <taxon>Aspergillus</taxon>
        <taxon>Aspergillus subgen. Nidulantes</taxon>
    </lineage>
</organism>
<feature type="region of interest" description="Disordered" evidence="16">
    <location>
        <begin position="681"/>
        <end position="700"/>
    </location>
</feature>
<evidence type="ECO:0000256" key="8">
    <source>
        <dbReference type="ARBA" id="ARBA00022801"/>
    </source>
</evidence>
<evidence type="ECO:0000256" key="10">
    <source>
        <dbReference type="ARBA" id="ARBA00022833"/>
    </source>
</evidence>
<evidence type="ECO:0000256" key="9">
    <source>
        <dbReference type="ARBA" id="ARBA00022807"/>
    </source>
</evidence>
<feature type="binding site" evidence="13">
    <location>
        <position position="260"/>
    </location>
    <ligand>
        <name>Zn(2+)</name>
        <dbReference type="ChEBI" id="CHEBI:29105"/>
    </ligand>
</feature>
<dbReference type="SMART" id="SM00290">
    <property type="entry name" value="ZnF_UBP"/>
    <property type="match status" value="2"/>
</dbReference>
<keyword evidence="7 11" id="KW-0833">Ubl conjugation pathway</keyword>
<evidence type="ECO:0000256" key="14">
    <source>
        <dbReference type="PROSITE-ProRule" id="PRU00502"/>
    </source>
</evidence>
<dbReference type="InterPro" id="IPR018200">
    <property type="entry name" value="USP_CS"/>
</dbReference>
<keyword evidence="4 11" id="KW-0479">Metal-binding</keyword>
<dbReference type="Gene3D" id="3.90.70.10">
    <property type="entry name" value="Cysteine proteinases"/>
    <property type="match status" value="1"/>
</dbReference>
<dbReference type="InterPro" id="IPR001394">
    <property type="entry name" value="Peptidase_C19_UCH"/>
</dbReference>
<dbReference type="Pfam" id="PF00627">
    <property type="entry name" value="UBA"/>
    <property type="match status" value="2"/>
</dbReference>
<dbReference type="EMBL" id="CDMC01000004">
    <property type="protein sequence ID" value="CEL04348.1"/>
    <property type="molecule type" value="Genomic_DNA"/>
</dbReference>
<proteinExistence type="inferred from homology"/>
<feature type="active site" description="Proton acceptor" evidence="12">
    <location>
        <position position="789"/>
    </location>
</feature>
<keyword evidence="10 11" id="KW-0862">Zinc</keyword>
<evidence type="ECO:0000313" key="21">
    <source>
        <dbReference type="Proteomes" id="UP000054771"/>
    </source>
</evidence>
<feature type="region of interest" description="Disordered" evidence="16">
    <location>
        <begin position="745"/>
        <end position="764"/>
    </location>
</feature>
<evidence type="ECO:0000259" key="19">
    <source>
        <dbReference type="PROSITE" id="PS50271"/>
    </source>
</evidence>
<dbReference type="GO" id="GO:0008270">
    <property type="term" value="F:zinc ion binding"/>
    <property type="evidence" value="ECO:0007669"/>
    <property type="project" value="UniProtKB-UniRule"/>
</dbReference>
<dbReference type="FunFam" id="3.30.40.10:FF:000396">
    <property type="entry name" value="Ubiquitin carboxyl-terminal hydrolase"/>
    <property type="match status" value="1"/>
</dbReference>
<keyword evidence="9 11" id="KW-0788">Thiol protease</keyword>
<dbReference type="STRING" id="454130.A0A0U5C712"/>
<dbReference type="FunFam" id="3.90.70.10:FF:000144">
    <property type="entry name" value="Ubiquitinyl hydrolase 1"/>
    <property type="match status" value="1"/>
</dbReference>
<evidence type="ECO:0000256" key="4">
    <source>
        <dbReference type="ARBA" id="ARBA00022723"/>
    </source>
</evidence>
<evidence type="ECO:0000256" key="1">
    <source>
        <dbReference type="ARBA" id="ARBA00000707"/>
    </source>
</evidence>
<evidence type="ECO:0000256" key="12">
    <source>
        <dbReference type="PIRSR" id="PIRSR016308-1"/>
    </source>
</evidence>
<dbReference type="PROSITE" id="PS50235">
    <property type="entry name" value="USP_3"/>
    <property type="match status" value="1"/>
</dbReference>
<evidence type="ECO:0000259" key="17">
    <source>
        <dbReference type="PROSITE" id="PS50030"/>
    </source>
</evidence>
<feature type="binding site" evidence="13">
    <location>
        <position position="230"/>
    </location>
    <ligand>
        <name>Zn(2+)</name>
        <dbReference type="ChEBI" id="CHEBI:29105"/>
    </ligand>
</feature>
<dbReference type="FunFam" id="1.10.8.10:FF:000086">
    <property type="entry name" value="Ubiquitin carboxyl-terminal hydrolase"/>
    <property type="match status" value="1"/>
</dbReference>
<dbReference type="GO" id="GO:0004843">
    <property type="term" value="F:cysteine-type deubiquitinase activity"/>
    <property type="evidence" value="ECO:0007669"/>
    <property type="project" value="UniProtKB-UniRule"/>
</dbReference>
<dbReference type="SMART" id="SM00165">
    <property type="entry name" value="UBA"/>
    <property type="match status" value="2"/>
</dbReference>
<evidence type="ECO:0000256" key="11">
    <source>
        <dbReference type="PIRNR" id="PIRNR016308"/>
    </source>
</evidence>
<evidence type="ECO:0000256" key="15">
    <source>
        <dbReference type="RuleBase" id="RU366025"/>
    </source>
</evidence>
<name>A0A0U5C712_ASPCI</name>
<dbReference type="PROSITE" id="PS50030">
    <property type="entry name" value="UBA"/>
    <property type="match status" value="2"/>
</dbReference>
<dbReference type="GO" id="GO:0006508">
    <property type="term" value="P:proteolysis"/>
    <property type="evidence" value="ECO:0007669"/>
    <property type="project" value="UniProtKB-KW"/>
</dbReference>